<dbReference type="AlphaFoldDB" id="A0A430AGB3"/>
<accession>A0A430AGB3</accession>
<evidence type="ECO:0000259" key="1">
    <source>
        <dbReference type="Pfam" id="PF13731"/>
    </source>
</evidence>
<dbReference type="RefSeq" id="WP_126824055.1">
    <property type="nucleotide sequence ID" value="NZ_JBHLWU010000002.1"/>
</dbReference>
<feature type="domain" description="WxL" evidence="1">
    <location>
        <begin position="69"/>
        <end position="135"/>
    </location>
</feature>
<reference evidence="2 3" key="1">
    <citation type="submission" date="2017-05" db="EMBL/GenBank/DDBJ databases">
        <title>Vagococcus spp. assemblies.</title>
        <authorList>
            <person name="Gulvik C.A."/>
        </authorList>
    </citation>
    <scope>NUCLEOTIDE SEQUENCE [LARGE SCALE GENOMIC DNA]</scope>
    <source>
        <strain evidence="2 3">DSM 24756</strain>
    </source>
</reference>
<sequence length="163" mass="17575">MNKRFILGGTIALGILCSLGGGKVFAEDKGNTSVISGEIVSGDFSMTQPNDLSFNIKLTGENQTKKVGALTSSIIDNRGIDAGWQITLKSSNFNTYKDNYVLKVAHQEITNNAQVVVNQTEKSMKEKISLDAQVSISKNATAGTYVANLEWNLQPVSSKNISE</sequence>
<proteinExistence type="predicted"/>
<dbReference type="Proteomes" id="UP000288669">
    <property type="component" value="Unassembled WGS sequence"/>
</dbReference>
<keyword evidence="3" id="KW-1185">Reference proteome</keyword>
<organism evidence="2 3">
    <name type="scientific">Vagococcus entomophilus</name>
    <dbReference type="NCBI Taxonomy" id="1160095"/>
    <lineage>
        <taxon>Bacteria</taxon>
        <taxon>Bacillati</taxon>
        <taxon>Bacillota</taxon>
        <taxon>Bacilli</taxon>
        <taxon>Lactobacillales</taxon>
        <taxon>Enterococcaceae</taxon>
        <taxon>Vagococcus</taxon>
    </lineage>
</organism>
<dbReference type="OrthoDB" id="2367552at2"/>
<comment type="caution">
    <text evidence="2">The sequence shown here is derived from an EMBL/GenBank/DDBJ whole genome shotgun (WGS) entry which is preliminary data.</text>
</comment>
<dbReference type="Pfam" id="PF13731">
    <property type="entry name" value="WxL"/>
    <property type="match status" value="1"/>
</dbReference>
<name>A0A430AGB3_9ENTE</name>
<evidence type="ECO:0000313" key="3">
    <source>
        <dbReference type="Proteomes" id="UP000288669"/>
    </source>
</evidence>
<gene>
    <name evidence="2" type="ORF">CBF30_06630</name>
</gene>
<protein>
    <recommendedName>
        <fullName evidence="1">WxL domain-containing protein</fullName>
    </recommendedName>
</protein>
<evidence type="ECO:0000313" key="2">
    <source>
        <dbReference type="EMBL" id="RSU06931.1"/>
    </source>
</evidence>
<dbReference type="InterPro" id="IPR027994">
    <property type="entry name" value="WxL_dom"/>
</dbReference>
<dbReference type="EMBL" id="NGJZ01000002">
    <property type="protein sequence ID" value="RSU06931.1"/>
    <property type="molecule type" value="Genomic_DNA"/>
</dbReference>